<feature type="region of interest" description="Disordered" evidence="1">
    <location>
        <begin position="1"/>
        <end position="44"/>
    </location>
</feature>
<feature type="region of interest" description="Disordered" evidence="1">
    <location>
        <begin position="63"/>
        <end position="106"/>
    </location>
</feature>
<keyword evidence="3" id="KW-1185">Reference proteome</keyword>
<dbReference type="EMBL" id="MDYL01000007">
    <property type="protein sequence ID" value="OQD75340.1"/>
    <property type="molecule type" value="Genomic_DNA"/>
</dbReference>
<dbReference type="STRING" id="69771.A0A1V6PE30"/>
<reference evidence="3" key="1">
    <citation type="journal article" date="2017" name="Nat. Microbiol.">
        <title>Global analysis of biosynthetic gene clusters reveals vast potential of secondary metabolite production in Penicillium species.</title>
        <authorList>
            <person name="Nielsen J.C."/>
            <person name="Grijseels S."/>
            <person name="Prigent S."/>
            <person name="Ji B."/>
            <person name="Dainat J."/>
            <person name="Nielsen K.F."/>
            <person name="Frisvad J.C."/>
            <person name="Workman M."/>
            <person name="Nielsen J."/>
        </authorList>
    </citation>
    <scope>NUCLEOTIDE SEQUENCE [LARGE SCALE GENOMIC DNA]</scope>
    <source>
        <strain evidence="3">IBT 11843</strain>
    </source>
</reference>
<name>A0A1V6PE30_PENDC</name>
<dbReference type="AlphaFoldDB" id="A0A1V6PE30"/>
<dbReference type="OrthoDB" id="4171340at2759"/>
<evidence type="ECO:0000256" key="1">
    <source>
        <dbReference type="SAM" id="MobiDB-lite"/>
    </source>
</evidence>
<protein>
    <submittedName>
        <fullName evidence="2">Uncharacterized protein</fullName>
    </submittedName>
</protein>
<sequence length="135" mass="14825">MAHNGNQGGTDPTHAIQIDSESGSDQAEAYNEFDSDSDGGMQIDQPEPILQIAGSEIEFDVQTMGLDRDESEFSTLAPNPDTHPVSPRPADTRTPNPSRSRMREEDHATLAVLNDWELLVTYAMNSHRVSIPCTE</sequence>
<dbReference type="Proteomes" id="UP000191522">
    <property type="component" value="Unassembled WGS sequence"/>
</dbReference>
<evidence type="ECO:0000313" key="2">
    <source>
        <dbReference type="EMBL" id="OQD75340.1"/>
    </source>
</evidence>
<accession>A0A1V6PE30</accession>
<organism evidence="2 3">
    <name type="scientific">Penicillium decumbens</name>
    <dbReference type="NCBI Taxonomy" id="69771"/>
    <lineage>
        <taxon>Eukaryota</taxon>
        <taxon>Fungi</taxon>
        <taxon>Dikarya</taxon>
        <taxon>Ascomycota</taxon>
        <taxon>Pezizomycotina</taxon>
        <taxon>Eurotiomycetes</taxon>
        <taxon>Eurotiomycetidae</taxon>
        <taxon>Eurotiales</taxon>
        <taxon>Aspergillaceae</taxon>
        <taxon>Penicillium</taxon>
    </lineage>
</organism>
<comment type="caution">
    <text evidence="2">The sequence shown here is derived from an EMBL/GenBank/DDBJ whole genome shotgun (WGS) entry which is preliminary data.</text>
</comment>
<proteinExistence type="predicted"/>
<evidence type="ECO:0000313" key="3">
    <source>
        <dbReference type="Proteomes" id="UP000191522"/>
    </source>
</evidence>
<gene>
    <name evidence="2" type="ORF">PENDEC_c007G04608</name>
</gene>